<reference evidence="1 2" key="1">
    <citation type="journal article" date="2023" name="G3 (Bethesda)">
        <title>A chromosome-length genome assembly and annotation of blackberry (Rubus argutus, cv. 'Hillquist').</title>
        <authorList>
            <person name="Bruna T."/>
            <person name="Aryal R."/>
            <person name="Dudchenko O."/>
            <person name="Sargent D.J."/>
            <person name="Mead D."/>
            <person name="Buti M."/>
            <person name="Cavallini A."/>
            <person name="Hytonen T."/>
            <person name="Andres J."/>
            <person name="Pham M."/>
            <person name="Weisz D."/>
            <person name="Mascagni F."/>
            <person name="Usai G."/>
            <person name="Natali L."/>
            <person name="Bassil N."/>
            <person name="Fernandez G.E."/>
            <person name="Lomsadze A."/>
            <person name="Armour M."/>
            <person name="Olukolu B."/>
            <person name="Poorten T."/>
            <person name="Britton C."/>
            <person name="Davik J."/>
            <person name="Ashrafi H."/>
            <person name="Aiden E.L."/>
            <person name="Borodovsky M."/>
            <person name="Worthington M."/>
        </authorList>
    </citation>
    <scope>NUCLEOTIDE SEQUENCE [LARGE SCALE GENOMIC DNA]</scope>
    <source>
        <strain evidence="1">PI 553951</strain>
    </source>
</reference>
<evidence type="ECO:0000313" key="2">
    <source>
        <dbReference type="Proteomes" id="UP001457282"/>
    </source>
</evidence>
<name>A0AAW1YQE5_RUBAR</name>
<dbReference type="AlphaFoldDB" id="A0AAW1YQE5"/>
<proteinExistence type="predicted"/>
<dbReference type="Proteomes" id="UP001457282">
    <property type="component" value="Unassembled WGS sequence"/>
</dbReference>
<gene>
    <name evidence="1" type="ORF">M0R45_006447</name>
</gene>
<evidence type="ECO:0000313" key="1">
    <source>
        <dbReference type="EMBL" id="KAK9950985.1"/>
    </source>
</evidence>
<sequence length="108" mass="11082">MTNNMNNHDFAPLDAMDIGYHKLVRDVCNYLKAQGIIFTISESPVAAATIVVAATHIAAAATSATVAVALAQGAASATIIAEVAEATADALEAKNAKAIVIIIMDESL</sequence>
<protein>
    <submittedName>
        <fullName evidence="1">Uncharacterized protein</fullName>
    </submittedName>
</protein>
<comment type="caution">
    <text evidence="1">The sequence shown here is derived from an EMBL/GenBank/DDBJ whole genome shotgun (WGS) entry which is preliminary data.</text>
</comment>
<organism evidence="1 2">
    <name type="scientific">Rubus argutus</name>
    <name type="common">Southern blackberry</name>
    <dbReference type="NCBI Taxonomy" id="59490"/>
    <lineage>
        <taxon>Eukaryota</taxon>
        <taxon>Viridiplantae</taxon>
        <taxon>Streptophyta</taxon>
        <taxon>Embryophyta</taxon>
        <taxon>Tracheophyta</taxon>
        <taxon>Spermatophyta</taxon>
        <taxon>Magnoliopsida</taxon>
        <taxon>eudicotyledons</taxon>
        <taxon>Gunneridae</taxon>
        <taxon>Pentapetalae</taxon>
        <taxon>rosids</taxon>
        <taxon>fabids</taxon>
        <taxon>Rosales</taxon>
        <taxon>Rosaceae</taxon>
        <taxon>Rosoideae</taxon>
        <taxon>Rosoideae incertae sedis</taxon>
        <taxon>Rubus</taxon>
    </lineage>
</organism>
<dbReference type="EMBL" id="JBEDUW010000001">
    <property type="protein sequence ID" value="KAK9950985.1"/>
    <property type="molecule type" value="Genomic_DNA"/>
</dbReference>
<keyword evidence="2" id="KW-1185">Reference proteome</keyword>
<accession>A0AAW1YQE5</accession>